<evidence type="ECO:0000313" key="3">
    <source>
        <dbReference type="Proteomes" id="UP000076842"/>
    </source>
</evidence>
<feature type="region of interest" description="Disordered" evidence="1">
    <location>
        <begin position="45"/>
        <end position="164"/>
    </location>
</feature>
<feature type="compositionally biased region" description="Polar residues" evidence="1">
    <location>
        <begin position="80"/>
        <end position="98"/>
    </location>
</feature>
<name>A0A165AN45_9BASI</name>
<evidence type="ECO:0000256" key="1">
    <source>
        <dbReference type="SAM" id="MobiDB-lite"/>
    </source>
</evidence>
<gene>
    <name evidence="2" type="ORF">CALCODRAFT_513569</name>
</gene>
<evidence type="ECO:0000313" key="2">
    <source>
        <dbReference type="EMBL" id="KZT47818.1"/>
    </source>
</evidence>
<dbReference type="AlphaFoldDB" id="A0A165AN45"/>
<feature type="compositionally biased region" description="Basic and acidic residues" evidence="1">
    <location>
        <begin position="61"/>
        <end position="74"/>
    </location>
</feature>
<feature type="compositionally biased region" description="Polar residues" evidence="1">
    <location>
        <begin position="136"/>
        <end position="146"/>
    </location>
</feature>
<dbReference type="InParanoid" id="A0A165AN45"/>
<feature type="region of interest" description="Disordered" evidence="1">
    <location>
        <begin position="265"/>
        <end position="288"/>
    </location>
</feature>
<accession>A0A165AN45</accession>
<keyword evidence="3" id="KW-1185">Reference proteome</keyword>
<reference evidence="2 3" key="1">
    <citation type="journal article" date="2016" name="Mol. Biol. Evol.">
        <title>Comparative Genomics of Early-Diverging Mushroom-Forming Fungi Provides Insights into the Origins of Lignocellulose Decay Capabilities.</title>
        <authorList>
            <person name="Nagy L.G."/>
            <person name="Riley R."/>
            <person name="Tritt A."/>
            <person name="Adam C."/>
            <person name="Daum C."/>
            <person name="Floudas D."/>
            <person name="Sun H."/>
            <person name="Yadav J.S."/>
            <person name="Pangilinan J."/>
            <person name="Larsson K.H."/>
            <person name="Matsuura K."/>
            <person name="Barry K."/>
            <person name="Labutti K."/>
            <person name="Kuo R."/>
            <person name="Ohm R.A."/>
            <person name="Bhattacharya S.S."/>
            <person name="Shirouzu T."/>
            <person name="Yoshinaga Y."/>
            <person name="Martin F.M."/>
            <person name="Grigoriev I.V."/>
            <person name="Hibbett D.S."/>
        </authorList>
    </citation>
    <scope>NUCLEOTIDE SEQUENCE [LARGE SCALE GENOMIC DNA]</scope>
    <source>
        <strain evidence="2 3">HHB12733</strain>
    </source>
</reference>
<proteinExistence type="predicted"/>
<dbReference type="EMBL" id="KV424299">
    <property type="protein sequence ID" value="KZT47818.1"/>
    <property type="molecule type" value="Genomic_DNA"/>
</dbReference>
<protein>
    <submittedName>
        <fullName evidence="2">Uncharacterized protein</fullName>
    </submittedName>
</protein>
<sequence length="288" mass="31372">MFPSAAIDNWLRTVSLPAVPPPRRPTRQSLIASKLSSSNAHLRLGLDWSGNGGKSSRQLSHLKDRQPDRGDEPAAVKCSPHSQLQESSRHCNQPNLSTHPLPVHPRPPHQVDVQLQDLPTQDVPPPLNEDDAHQTLPDQHATQSHLCNAVGPSEASSPLIRPPINPSVTSVNPTVFFIDPLRYLSVTPPGNHDPYKYIPLDDRPTQDVPSSPNRLDVTQTPLVIHAPQRRTSPQSHTPSASAERLRSAVEVIATPVNEDGLMVSMDQEAPVLPAKRPAPTDVETSSSP</sequence>
<feature type="non-terminal residue" evidence="2">
    <location>
        <position position="288"/>
    </location>
</feature>
<organism evidence="2 3">
    <name type="scientific">Calocera cornea HHB12733</name>
    <dbReference type="NCBI Taxonomy" id="1353952"/>
    <lineage>
        <taxon>Eukaryota</taxon>
        <taxon>Fungi</taxon>
        <taxon>Dikarya</taxon>
        <taxon>Basidiomycota</taxon>
        <taxon>Agaricomycotina</taxon>
        <taxon>Dacrymycetes</taxon>
        <taxon>Dacrymycetales</taxon>
        <taxon>Dacrymycetaceae</taxon>
        <taxon>Calocera</taxon>
    </lineage>
</organism>
<dbReference type="Proteomes" id="UP000076842">
    <property type="component" value="Unassembled WGS sequence"/>
</dbReference>